<evidence type="ECO:0000313" key="2">
    <source>
        <dbReference type="Proteomes" id="UP000029643"/>
    </source>
</evidence>
<evidence type="ECO:0000313" key="1">
    <source>
        <dbReference type="EMBL" id="GAL78294.1"/>
    </source>
</evidence>
<name>A0A090WSC3_9FLAO</name>
<organism evidence="1 2">
    <name type="scientific">Algibacter lectus</name>
    <dbReference type="NCBI Taxonomy" id="221126"/>
    <lineage>
        <taxon>Bacteria</taxon>
        <taxon>Pseudomonadati</taxon>
        <taxon>Bacteroidota</taxon>
        <taxon>Flavobacteriia</taxon>
        <taxon>Flavobacteriales</taxon>
        <taxon>Flavobacteriaceae</taxon>
        <taxon>Algibacter</taxon>
    </lineage>
</organism>
<dbReference type="AlphaFoldDB" id="A0A090WSC3"/>
<gene>
    <name evidence="1" type="ORF">JCM19274_4793</name>
</gene>
<proteinExistence type="predicted"/>
<sequence>MRIEIIDKGKSEDGFAADYDSTYEVVNILEARNISDIDCE</sequence>
<dbReference type="EMBL" id="BBNU01000002">
    <property type="protein sequence ID" value="GAL78294.1"/>
    <property type="molecule type" value="Genomic_DNA"/>
</dbReference>
<dbReference type="Proteomes" id="UP000029643">
    <property type="component" value="Unassembled WGS sequence"/>
</dbReference>
<comment type="caution">
    <text evidence="1">The sequence shown here is derived from an EMBL/GenBank/DDBJ whole genome shotgun (WGS) entry which is preliminary data.</text>
</comment>
<protein>
    <submittedName>
        <fullName evidence="1">Uncharacterized protein</fullName>
    </submittedName>
</protein>
<reference evidence="1 2" key="1">
    <citation type="journal article" date="2014" name="Genome Announc.">
        <title>Draft Genome Sequences of Marine Flavobacterium Algibacter lectus Strains SS8 and NR4.</title>
        <authorList>
            <person name="Takatani N."/>
            <person name="Nakanishi M."/>
            <person name="Meirelles P."/>
            <person name="Mino S."/>
            <person name="Suda W."/>
            <person name="Oshima K."/>
            <person name="Hattori M."/>
            <person name="Ohkuma M."/>
            <person name="Hosokawa M."/>
            <person name="Miyashita K."/>
            <person name="Thompson F.L."/>
            <person name="Niwa A."/>
            <person name="Sawabe T."/>
            <person name="Sawabe T."/>
        </authorList>
    </citation>
    <scope>NUCLEOTIDE SEQUENCE [LARGE SCALE GENOMIC DNA]</scope>
    <source>
        <strain evidence="2">JCM19274</strain>
    </source>
</reference>
<accession>A0A090WSC3</accession>
<dbReference type="RefSeq" id="WP_262480701.1">
    <property type="nucleotide sequence ID" value="NZ_BBNU01000002.1"/>
</dbReference>